<comment type="caution">
    <text evidence="2">The sequence shown here is derived from an EMBL/GenBank/DDBJ whole genome shotgun (WGS) entry which is preliminary data.</text>
</comment>
<reference evidence="2 3" key="1">
    <citation type="submission" date="2022-06" db="EMBL/GenBank/DDBJ databases">
        <title>Isolation of gut microbiota from human fecal samples.</title>
        <authorList>
            <person name="Pamer E.G."/>
            <person name="Barat B."/>
            <person name="Waligurski E."/>
            <person name="Medina S."/>
            <person name="Paddock L."/>
            <person name="Mostad J."/>
        </authorList>
    </citation>
    <scope>NUCLEOTIDE SEQUENCE [LARGE SCALE GENOMIC DNA]</scope>
    <source>
        <strain evidence="2 3">DFI.1.1</strain>
    </source>
</reference>
<dbReference type="RefSeq" id="WP_062411298.1">
    <property type="nucleotide sequence ID" value="NZ_JAJCIO010000019.1"/>
</dbReference>
<evidence type="ECO:0000313" key="2">
    <source>
        <dbReference type="EMBL" id="MCQ5343226.1"/>
    </source>
</evidence>
<keyword evidence="1" id="KW-0732">Signal</keyword>
<dbReference type="Pfam" id="PF11209">
    <property type="entry name" value="LmeA"/>
    <property type="match status" value="1"/>
</dbReference>
<evidence type="ECO:0000256" key="1">
    <source>
        <dbReference type="SAM" id="SignalP"/>
    </source>
</evidence>
<dbReference type="Proteomes" id="UP001206692">
    <property type="component" value="Unassembled WGS sequence"/>
</dbReference>
<dbReference type="EMBL" id="JANGEW010000018">
    <property type="protein sequence ID" value="MCQ5343226.1"/>
    <property type="molecule type" value="Genomic_DNA"/>
</dbReference>
<gene>
    <name evidence="2" type="ORF">NE675_09370</name>
</gene>
<sequence length="228" mass="24688">MKRWIIVCVLAAVFLVGANSFAPQLAEVGLSQALSTKFNLQNDDVRVQASPGAKIFLGDIDAVTVHATNFMAGDLKFANFDSNLYGVHFQPLQALVYQELRVTRVDSGDMTASIRREDLEAYLVKKIDGLSDPSVTFEGDSVRVQGKVKLGGLVSARADVRGHFGMKGTKLMFIPEAVTVEGLGMQVSSTKLASAEIYDFTDFPLGIQPDRVVLHDGLLTIHGQVSNS</sequence>
<keyword evidence="3" id="KW-1185">Reference proteome</keyword>
<feature type="signal peptide" evidence="1">
    <location>
        <begin position="1"/>
        <end position="22"/>
    </location>
</feature>
<accession>A0ABT1STL7</accession>
<dbReference type="InterPro" id="IPR021373">
    <property type="entry name" value="DUF2993"/>
</dbReference>
<name>A0ABT1STL7_9FIRM</name>
<protein>
    <submittedName>
        <fullName evidence="2">DUF2993 domain-containing protein</fullName>
    </submittedName>
</protein>
<proteinExistence type="predicted"/>
<evidence type="ECO:0000313" key="3">
    <source>
        <dbReference type="Proteomes" id="UP001206692"/>
    </source>
</evidence>
<feature type="chain" id="PRO_5047411071" evidence="1">
    <location>
        <begin position="23"/>
        <end position="228"/>
    </location>
</feature>
<organism evidence="2 3">
    <name type="scientific">Megasphaera massiliensis</name>
    <dbReference type="NCBI Taxonomy" id="1232428"/>
    <lineage>
        <taxon>Bacteria</taxon>
        <taxon>Bacillati</taxon>
        <taxon>Bacillota</taxon>
        <taxon>Negativicutes</taxon>
        <taxon>Veillonellales</taxon>
        <taxon>Veillonellaceae</taxon>
        <taxon>Megasphaera</taxon>
    </lineage>
</organism>